<reference evidence="1" key="1">
    <citation type="submission" date="2021-02" db="EMBL/GenBank/DDBJ databases">
        <authorList>
            <person name="Nowell W R."/>
        </authorList>
    </citation>
    <scope>NUCLEOTIDE SEQUENCE</scope>
    <source>
        <strain evidence="1">Ploen Becks lab</strain>
    </source>
</reference>
<gene>
    <name evidence="1" type="ORF">OXX778_LOCUS4356</name>
</gene>
<evidence type="ECO:0000313" key="1">
    <source>
        <dbReference type="EMBL" id="CAF0759560.1"/>
    </source>
</evidence>
<proteinExistence type="predicted"/>
<accession>A0A813Q115</accession>
<organism evidence="1 2">
    <name type="scientific">Brachionus calyciflorus</name>
    <dbReference type="NCBI Taxonomy" id="104777"/>
    <lineage>
        <taxon>Eukaryota</taxon>
        <taxon>Metazoa</taxon>
        <taxon>Spiralia</taxon>
        <taxon>Gnathifera</taxon>
        <taxon>Rotifera</taxon>
        <taxon>Eurotatoria</taxon>
        <taxon>Monogononta</taxon>
        <taxon>Pseudotrocha</taxon>
        <taxon>Ploima</taxon>
        <taxon>Brachionidae</taxon>
        <taxon>Brachionus</taxon>
    </lineage>
</organism>
<keyword evidence="2" id="KW-1185">Reference proteome</keyword>
<evidence type="ECO:0008006" key="3">
    <source>
        <dbReference type="Google" id="ProtNLM"/>
    </source>
</evidence>
<protein>
    <recommendedName>
        <fullName evidence="3">SH3 domain-containing protein</fullName>
    </recommendedName>
</protein>
<evidence type="ECO:0000313" key="2">
    <source>
        <dbReference type="Proteomes" id="UP000663879"/>
    </source>
</evidence>
<dbReference type="OrthoDB" id="10472489at2759"/>
<comment type="caution">
    <text evidence="1">The sequence shown here is derived from an EMBL/GenBank/DDBJ whole genome shotgun (WGS) entry which is preliminary data.</text>
</comment>
<dbReference type="Proteomes" id="UP000663879">
    <property type="component" value="Unassembled WGS sequence"/>
</dbReference>
<dbReference type="EMBL" id="CAJNOC010000422">
    <property type="protein sequence ID" value="CAF0759560.1"/>
    <property type="molecule type" value="Genomic_DNA"/>
</dbReference>
<sequence length="165" mass="18503">MYHYSPISKPIPKEAKIVKLNKFPIQQNTQKLQQNLYSESEYTDISFVSFSQIDTSSPIKSTLINSSIGSEKSYNSLSSSNSDVSGEFLPKMLIIEDHTTQLVYGGISVKHGEIVYLINESQYYCLVENQNGLQGIVPKEICIDLEQTVRNAKQNFKANGKVTSL</sequence>
<dbReference type="AlphaFoldDB" id="A0A813Q115"/>
<name>A0A813Q115_9BILA</name>